<reference evidence="1 3" key="1">
    <citation type="submission" date="2018-06" db="EMBL/GenBank/DDBJ databases">
        <title>Comparative genomics of rhizobia nodulating Arachis hypogaea in China.</title>
        <authorList>
            <person name="Li Y."/>
        </authorList>
    </citation>
    <scope>NUCLEOTIDE SEQUENCE [LARGE SCALE GENOMIC DNA]</scope>
    <source>
        <strain evidence="1 3">CCBAU 51670</strain>
    </source>
</reference>
<evidence type="ECO:0000313" key="3">
    <source>
        <dbReference type="Proteomes" id="UP000288972"/>
    </source>
</evidence>
<gene>
    <name evidence="2" type="ORF">EAS56_16685</name>
    <name evidence="1" type="ORF">XH91_04005</name>
</gene>
<sequence>MLQSATRKDETLLGIGFYTVPEAARLLKIAPLNIRRWLGGYRFTQGDKTVDMPPLWKPQLPPYDHHMELGFRDLIELRVIKSFLDAGLSILTVRNCLEYARGLAGDDHPFSTRRFRTDGRTIFLESLRRTGEDEVLDLKSHQYVIKKVIDRTFKDLDISQDIVTRWRPFEGKQSIVIDPSRAFGQPITNNYGVPTITLADAVKAEGSVERVSKLYDVSPSAVRDAVRFEKSLAA</sequence>
<dbReference type="EMBL" id="CP030053">
    <property type="protein sequence ID" value="QAU44599.1"/>
    <property type="molecule type" value="Genomic_DNA"/>
</dbReference>
<reference evidence="2 4" key="2">
    <citation type="submission" date="2018-10" db="EMBL/GenBank/DDBJ databases">
        <title>Bradyrhizobium sp. nov., effective nodules isolated from peanut in China.</title>
        <authorList>
            <person name="Li Y."/>
        </authorList>
    </citation>
    <scope>NUCLEOTIDE SEQUENCE [LARGE SCALE GENOMIC DNA]</scope>
    <source>
        <strain evidence="2 4">CCBAU 53426</strain>
    </source>
</reference>
<evidence type="ECO:0000313" key="2">
    <source>
        <dbReference type="EMBL" id="RXH12603.1"/>
    </source>
</evidence>
<dbReference type="KEGG" id="bgz:XH91_04005"/>
<dbReference type="Proteomes" id="UP000288972">
    <property type="component" value="Chromosome"/>
</dbReference>
<accession>A0AAE5WWV3</accession>
<dbReference type="Pfam" id="PF04255">
    <property type="entry name" value="DUF433"/>
    <property type="match status" value="1"/>
</dbReference>
<dbReference type="InterPro" id="IPR007367">
    <property type="entry name" value="DUF433"/>
</dbReference>
<organism evidence="1 3">
    <name type="scientific">Bradyrhizobium guangzhouense</name>
    <dbReference type="NCBI Taxonomy" id="1325095"/>
    <lineage>
        <taxon>Bacteria</taxon>
        <taxon>Pseudomonadati</taxon>
        <taxon>Pseudomonadota</taxon>
        <taxon>Alphaproteobacteria</taxon>
        <taxon>Hyphomicrobiales</taxon>
        <taxon>Nitrobacteraceae</taxon>
        <taxon>Bradyrhizobium</taxon>
    </lineage>
</organism>
<dbReference type="EMBL" id="RDQZ01000012">
    <property type="protein sequence ID" value="RXH12603.1"/>
    <property type="molecule type" value="Genomic_DNA"/>
</dbReference>
<name>A0AAE5WWV3_9BRAD</name>
<evidence type="ECO:0000313" key="4">
    <source>
        <dbReference type="Proteomes" id="UP000290401"/>
    </source>
</evidence>
<protein>
    <submittedName>
        <fullName evidence="2">DUF433 domain-containing protein</fullName>
    </submittedName>
</protein>
<keyword evidence="4" id="KW-1185">Reference proteome</keyword>
<dbReference type="Proteomes" id="UP000290401">
    <property type="component" value="Unassembled WGS sequence"/>
</dbReference>
<proteinExistence type="predicted"/>
<evidence type="ECO:0000313" key="1">
    <source>
        <dbReference type="EMBL" id="QAU44599.1"/>
    </source>
</evidence>
<dbReference type="AlphaFoldDB" id="A0AAE5WWV3"/>